<evidence type="ECO:0000259" key="5">
    <source>
        <dbReference type="PROSITE" id="PS50404"/>
    </source>
</evidence>
<feature type="domain" description="GST N-terminal" evidence="5">
    <location>
        <begin position="226"/>
        <end position="305"/>
    </location>
</feature>
<dbReference type="PANTHER" id="PTHR11260">
    <property type="entry name" value="GLUTATHIONE S-TRANSFERASE, GST, SUPERFAMILY, GST DOMAIN CONTAINING"/>
    <property type="match status" value="1"/>
</dbReference>
<name>A0AA39DUX7_VITRO</name>
<dbReference type="SUPFAM" id="SSF47616">
    <property type="entry name" value="GST C-terminal domain-like"/>
    <property type="match status" value="2"/>
</dbReference>
<keyword evidence="2" id="KW-0808">Transferase</keyword>
<feature type="domain" description="GST C-terminal" evidence="6">
    <location>
        <begin position="87"/>
        <end position="208"/>
    </location>
</feature>
<keyword evidence="8" id="KW-1185">Reference proteome</keyword>
<dbReference type="FunFam" id="3.40.30.10:FF:000197">
    <property type="entry name" value="Glutathione S-transferase U10"/>
    <property type="match status" value="2"/>
</dbReference>
<dbReference type="Pfam" id="PF02798">
    <property type="entry name" value="GST_N"/>
    <property type="match status" value="2"/>
</dbReference>
<evidence type="ECO:0000313" key="8">
    <source>
        <dbReference type="Proteomes" id="UP001168098"/>
    </source>
</evidence>
<organism evidence="7 8">
    <name type="scientific">Vitis rotundifolia</name>
    <name type="common">Muscadine grape</name>
    <dbReference type="NCBI Taxonomy" id="103349"/>
    <lineage>
        <taxon>Eukaryota</taxon>
        <taxon>Viridiplantae</taxon>
        <taxon>Streptophyta</taxon>
        <taxon>Embryophyta</taxon>
        <taxon>Tracheophyta</taxon>
        <taxon>Spermatophyta</taxon>
        <taxon>Magnoliopsida</taxon>
        <taxon>eudicotyledons</taxon>
        <taxon>Gunneridae</taxon>
        <taxon>Pentapetalae</taxon>
        <taxon>rosids</taxon>
        <taxon>Vitales</taxon>
        <taxon>Vitaceae</taxon>
        <taxon>Viteae</taxon>
        <taxon>Vitis</taxon>
    </lineage>
</organism>
<evidence type="ECO:0000256" key="2">
    <source>
        <dbReference type="ARBA" id="ARBA00022679"/>
    </source>
</evidence>
<evidence type="ECO:0000256" key="1">
    <source>
        <dbReference type="ARBA" id="ARBA00012452"/>
    </source>
</evidence>
<dbReference type="EC" id="2.5.1.18" evidence="1"/>
<dbReference type="InterPro" id="IPR004046">
    <property type="entry name" value="GST_C"/>
</dbReference>
<dbReference type="InterPro" id="IPR045073">
    <property type="entry name" value="Omega/Tau-like"/>
</dbReference>
<dbReference type="InterPro" id="IPR040079">
    <property type="entry name" value="Glutathione_S-Trfase"/>
</dbReference>
<dbReference type="GO" id="GO:0005737">
    <property type="term" value="C:cytoplasm"/>
    <property type="evidence" value="ECO:0007669"/>
    <property type="project" value="TreeGrafter"/>
</dbReference>
<dbReference type="PANTHER" id="PTHR11260:SF676">
    <property type="entry name" value="GLUTATHIONE S-TRANSFERASE U8"/>
    <property type="match status" value="1"/>
</dbReference>
<dbReference type="PROSITE" id="PS50405">
    <property type="entry name" value="GST_CTER"/>
    <property type="match status" value="2"/>
</dbReference>
<dbReference type="CDD" id="cd03185">
    <property type="entry name" value="GST_C_Tau"/>
    <property type="match status" value="2"/>
</dbReference>
<keyword evidence="4" id="KW-0175">Coiled coil</keyword>
<dbReference type="GO" id="GO:0004364">
    <property type="term" value="F:glutathione transferase activity"/>
    <property type="evidence" value="ECO:0007669"/>
    <property type="project" value="UniProtKB-EC"/>
</dbReference>
<comment type="catalytic activity">
    <reaction evidence="3">
        <text>RX + glutathione = an S-substituted glutathione + a halide anion + H(+)</text>
        <dbReference type="Rhea" id="RHEA:16437"/>
        <dbReference type="ChEBI" id="CHEBI:15378"/>
        <dbReference type="ChEBI" id="CHEBI:16042"/>
        <dbReference type="ChEBI" id="CHEBI:17792"/>
        <dbReference type="ChEBI" id="CHEBI:57925"/>
        <dbReference type="ChEBI" id="CHEBI:90779"/>
        <dbReference type="EC" id="2.5.1.18"/>
    </reaction>
</comment>
<dbReference type="SFLD" id="SFLDS00019">
    <property type="entry name" value="Glutathione_Transferase_(cytos"/>
    <property type="match status" value="2"/>
</dbReference>
<reference evidence="7 8" key="1">
    <citation type="journal article" date="2023" name="BMC Biotechnol.">
        <title>Vitis rotundifolia cv Carlos genome sequencing.</title>
        <authorList>
            <person name="Huff M."/>
            <person name="Hulse-Kemp A."/>
            <person name="Scheffler B."/>
            <person name="Youngblood R."/>
            <person name="Simpson S."/>
            <person name="Babiker E."/>
            <person name="Staton M."/>
        </authorList>
    </citation>
    <scope>NUCLEOTIDE SEQUENCE [LARGE SCALE GENOMIC DNA]</scope>
    <source>
        <tissue evidence="7">Leaf</tissue>
    </source>
</reference>
<comment type="caution">
    <text evidence="7">The sequence shown here is derived from an EMBL/GenBank/DDBJ whole genome shotgun (WGS) entry which is preliminary data.</text>
</comment>
<feature type="coiled-coil region" evidence="4">
    <location>
        <begin position="117"/>
        <end position="144"/>
    </location>
</feature>
<gene>
    <name evidence="7" type="ORF">PVL29_007560</name>
</gene>
<dbReference type="SFLD" id="SFLDG00358">
    <property type="entry name" value="Main_(cytGST)"/>
    <property type="match status" value="2"/>
</dbReference>
<dbReference type="InterPro" id="IPR045074">
    <property type="entry name" value="GST_C_Tau"/>
</dbReference>
<evidence type="ECO:0000256" key="3">
    <source>
        <dbReference type="ARBA" id="ARBA00047960"/>
    </source>
</evidence>
<feature type="domain" description="GST N-terminal" evidence="5">
    <location>
        <begin position="3"/>
        <end position="82"/>
    </location>
</feature>
<dbReference type="InterPro" id="IPR036249">
    <property type="entry name" value="Thioredoxin-like_sf"/>
</dbReference>
<dbReference type="Proteomes" id="UP001168098">
    <property type="component" value="Unassembled WGS sequence"/>
</dbReference>
<dbReference type="InterPro" id="IPR004045">
    <property type="entry name" value="Glutathione_S-Trfase_N"/>
</dbReference>
<dbReference type="CDD" id="cd03058">
    <property type="entry name" value="GST_N_Tau"/>
    <property type="match status" value="2"/>
</dbReference>
<dbReference type="InterPro" id="IPR010987">
    <property type="entry name" value="Glutathione-S-Trfase_C-like"/>
</dbReference>
<proteinExistence type="predicted"/>
<dbReference type="PROSITE" id="PS50404">
    <property type="entry name" value="GST_NTER"/>
    <property type="match status" value="2"/>
</dbReference>
<dbReference type="FunFam" id="1.20.1050.10:FF:000202">
    <property type="entry name" value="Uncharacterized protein"/>
    <property type="match status" value="1"/>
</dbReference>
<dbReference type="AlphaFoldDB" id="A0AA39DUX7"/>
<feature type="domain" description="GST C-terminal" evidence="6">
    <location>
        <begin position="310"/>
        <end position="437"/>
    </location>
</feature>
<protein>
    <recommendedName>
        <fullName evidence="1">glutathione transferase</fullName>
        <ecNumber evidence="1">2.5.1.18</ecNumber>
    </recommendedName>
</protein>
<dbReference type="GO" id="GO:0006749">
    <property type="term" value="P:glutathione metabolic process"/>
    <property type="evidence" value="ECO:0007669"/>
    <property type="project" value="InterPro"/>
</dbReference>
<dbReference type="FunFam" id="1.20.1050.10:FF:000012">
    <property type="entry name" value="Tau class glutathione S-transferase"/>
    <property type="match status" value="1"/>
</dbReference>
<evidence type="ECO:0000313" key="7">
    <source>
        <dbReference type="EMBL" id="KAJ9698546.1"/>
    </source>
</evidence>
<evidence type="ECO:0000259" key="6">
    <source>
        <dbReference type="PROSITE" id="PS50405"/>
    </source>
</evidence>
<sequence>MTEEVKLFGTWLSVFNRRIEVALKLKGVQFEYIEENLSNKSPALLKYNPVHKKIPVLVHNGKPVAESLVILEYIDETWKHNPILPTDPYEKAMARFWAKYIDDKLWPALTKVWVSKGEEQKGVIDEIQKQLKTLESELKEKKFFGGESLGFVDIAANVIVWLVVAQEALGMEILTEEKFPVLHGWHQRLVDDAVFKECMPPRDRQLSFVKGIPMAAISLQTATMAEEVKLFGTWASPFSRRIEVALKLKGVQFEYIEENLSNKSPALLEYNPVHKKIPVLVHNGKPVAESLVILEYIDETWKHNPILPTDPYEKAIARFWAKYIDDKLWPAATKVLVSKGEEQKGVTEEIQEQLKTLESELKGKKFFGGESLGFVDIAANIIVFLLVAQEALGLMEILTEEQFPVLHEWYQRLVDDAVFKECVPPRERHLGFFKVRFGSSTASK</sequence>
<dbReference type="Pfam" id="PF00043">
    <property type="entry name" value="GST_C"/>
    <property type="match status" value="2"/>
</dbReference>
<dbReference type="SUPFAM" id="SSF52833">
    <property type="entry name" value="Thioredoxin-like"/>
    <property type="match status" value="2"/>
</dbReference>
<dbReference type="SFLD" id="SFLDG01152">
    <property type="entry name" value="Main.3:_Omega-_and_Tau-like"/>
    <property type="match status" value="2"/>
</dbReference>
<dbReference type="Gene3D" id="3.40.30.10">
    <property type="entry name" value="Glutaredoxin"/>
    <property type="match status" value="2"/>
</dbReference>
<dbReference type="Gene3D" id="1.20.1050.10">
    <property type="match status" value="2"/>
</dbReference>
<accession>A0AA39DUX7</accession>
<dbReference type="EMBL" id="JARBHA010000006">
    <property type="protein sequence ID" value="KAJ9698546.1"/>
    <property type="molecule type" value="Genomic_DNA"/>
</dbReference>
<evidence type="ECO:0000256" key="4">
    <source>
        <dbReference type="SAM" id="Coils"/>
    </source>
</evidence>
<dbReference type="InterPro" id="IPR036282">
    <property type="entry name" value="Glutathione-S-Trfase_C_sf"/>
</dbReference>